<dbReference type="RefSeq" id="WP_338668948.1">
    <property type="nucleotide sequence ID" value="NZ_CP146609.1"/>
</dbReference>
<accession>A0ABZ2J1Y5</accession>
<dbReference type="EMBL" id="CP146609">
    <property type="protein sequence ID" value="WWX23234.1"/>
    <property type="molecule type" value="Genomic_DNA"/>
</dbReference>
<sequence length="282" mass="30722">MIALLSLALPGDARSRVFLDSPALLREMIEYVHAVVAERMPAVVVANPDVLPFLSDVNLSADVIVDRAPAGPEGVADWALTVVNPSPDEPLLVVSPFLGVVSPERLDAFLEHKGGGCPLISARPVTANVNPFWMNMISPTTRVGRSSYVDRNKTKLPKFTQTASIINQERWRELIGDLEIYGSQWLPKLHKLDGALALVQSQAGDFSPVLLDEPGLEGLPLLYQLPLFDMATDIPASLRRSVPSENGTIRLEQARTAMRSMGYDDGGTSHLPTLRPAGHYRS</sequence>
<gene>
    <name evidence="2" type="ORF">V8V93_03300</name>
</gene>
<name>A0ABZ2J1Y5_9BACT</name>
<dbReference type="Proteomes" id="UP001385389">
    <property type="component" value="Chromosome"/>
</dbReference>
<protein>
    <recommendedName>
        <fullName evidence="4">ABC transporter substrate-binding protein</fullName>
    </recommendedName>
</protein>
<organism evidence="2 3">
    <name type="scientific">Pseudodesulfovibrio methanolicus</name>
    <dbReference type="NCBI Taxonomy" id="3126690"/>
    <lineage>
        <taxon>Bacteria</taxon>
        <taxon>Pseudomonadati</taxon>
        <taxon>Thermodesulfobacteriota</taxon>
        <taxon>Desulfovibrionia</taxon>
        <taxon>Desulfovibrionales</taxon>
        <taxon>Desulfovibrionaceae</taxon>
    </lineage>
</organism>
<evidence type="ECO:0000313" key="2">
    <source>
        <dbReference type="EMBL" id="WWX23234.1"/>
    </source>
</evidence>
<proteinExistence type="predicted"/>
<evidence type="ECO:0000256" key="1">
    <source>
        <dbReference type="SAM" id="MobiDB-lite"/>
    </source>
</evidence>
<reference evidence="2 3" key="1">
    <citation type="submission" date="2024-03" db="EMBL/GenBank/DDBJ databases">
        <title>Phenotype and Genome Characterization of a Sulfate-Reducing Bacterium Pseudodesulfovibrio sp. strain 5S69, isolated from Petroleum Reservoir in Tatarstan (Russia).</title>
        <authorList>
            <person name="Bidzhieva S.K."/>
            <person name="Kadnikov V."/>
            <person name="Tourova T.P."/>
            <person name="Samigullina S.R."/>
            <person name="Sokolova D.S."/>
            <person name="Poltaraus A.B."/>
            <person name="Avtukh A.N."/>
            <person name="Tereshina V.M."/>
            <person name="Mardanov A.V."/>
            <person name="Nazina T.N."/>
        </authorList>
    </citation>
    <scope>NUCLEOTIDE SEQUENCE [LARGE SCALE GENOMIC DNA]</scope>
    <source>
        <strain evidence="2 3">5S69</strain>
    </source>
</reference>
<keyword evidence="3" id="KW-1185">Reference proteome</keyword>
<feature type="region of interest" description="Disordered" evidence="1">
    <location>
        <begin position="260"/>
        <end position="282"/>
    </location>
</feature>
<evidence type="ECO:0000313" key="3">
    <source>
        <dbReference type="Proteomes" id="UP001385389"/>
    </source>
</evidence>
<evidence type="ECO:0008006" key="4">
    <source>
        <dbReference type="Google" id="ProtNLM"/>
    </source>
</evidence>